<dbReference type="Proteomes" id="UP000695022">
    <property type="component" value="Unplaced"/>
</dbReference>
<reference evidence="8" key="1">
    <citation type="submission" date="2025-08" db="UniProtKB">
        <authorList>
            <consortium name="RefSeq"/>
        </authorList>
    </citation>
    <scope>IDENTIFICATION</scope>
</reference>
<dbReference type="Pfam" id="PF01652">
    <property type="entry name" value="IF4E"/>
    <property type="match status" value="1"/>
</dbReference>
<dbReference type="SUPFAM" id="SSF55418">
    <property type="entry name" value="eIF4e-like"/>
    <property type="match status" value="1"/>
</dbReference>
<evidence type="ECO:0000256" key="1">
    <source>
        <dbReference type="ARBA" id="ARBA00022540"/>
    </source>
</evidence>
<organism evidence="7 8">
    <name type="scientific">Priapulus caudatus</name>
    <name type="common">Priapulid worm</name>
    <dbReference type="NCBI Taxonomy" id="37621"/>
    <lineage>
        <taxon>Eukaryota</taxon>
        <taxon>Metazoa</taxon>
        <taxon>Ecdysozoa</taxon>
        <taxon>Scalidophora</taxon>
        <taxon>Priapulida</taxon>
        <taxon>Priapulimorpha</taxon>
        <taxon>Priapulimorphida</taxon>
        <taxon>Priapulidae</taxon>
        <taxon>Priapulus</taxon>
    </lineage>
</organism>
<evidence type="ECO:0000256" key="4">
    <source>
        <dbReference type="ARBA" id="ARBA00022917"/>
    </source>
</evidence>
<evidence type="ECO:0000256" key="6">
    <source>
        <dbReference type="SAM" id="MobiDB-lite"/>
    </source>
</evidence>
<dbReference type="PANTHER" id="PTHR11960:SF66">
    <property type="entry name" value="EUKARYOTIC TRANSLATION INITIATION FACTOR 4E TYPE 3"/>
    <property type="match status" value="1"/>
</dbReference>
<sequence length="233" mass="26220">MAGRELGADLAGAENDRPNSASPQLSRAAVQEITETEKGGVPLNTPWTLYLDKSIRGATAAEFEANLRNIYTVTTVQSFWSVYNNIPGISDLSPKYSYHLMRNSRRPIWEDDCNRHGGTWRLKCLKKDTAHVWKELLLACIGEQWSDSVREGDDIVGLSVSIKDRDDIVQIWNNRSDLAEGSQATSKVKELLPTVNFQAEFYKPHQTHHAYEGHRSVESHQGQQAPRQFSPAN</sequence>
<feature type="region of interest" description="Disordered" evidence="6">
    <location>
        <begin position="1"/>
        <end position="26"/>
    </location>
</feature>
<gene>
    <name evidence="8" type="primary">LOC106815080</name>
</gene>
<keyword evidence="1 5" id="KW-0396">Initiation factor</keyword>
<dbReference type="GeneID" id="106815080"/>
<evidence type="ECO:0000313" key="7">
    <source>
        <dbReference type="Proteomes" id="UP000695022"/>
    </source>
</evidence>
<evidence type="ECO:0000256" key="3">
    <source>
        <dbReference type="ARBA" id="ARBA00022884"/>
    </source>
</evidence>
<feature type="compositionally biased region" description="Polar residues" evidence="6">
    <location>
        <begin position="219"/>
        <end position="233"/>
    </location>
</feature>
<protein>
    <submittedName>
        <fullName evidence="8">Eukaryotic translation initiation factor 4E type 3-like</fullName>
    </submittedName>
</protein>
<dbReference type="PANTHER" id="PTHR11960">
    <property type="entry name" value="EUKARYOTIC TRANSLATION INITIATION FACTOR 4E RELATED"/>
    <property type="match status" value="1"/>
</dbReference>
<keyword evidence="2" id="KW-0810">Translation regulation</keyword>
<dbReference type="Gene3D" id="3.30.760.10">
    <property type="entry name" value="RNA Cap, Translation Initiation Factor Eif4e"/>
    <property type="match status" value="1"/>
</dbReference>
<feature type="region of interest" description="Disordered" evidence="6">
    <location>
        <begin position="208"/>
        <end position="233"/>
    </location>
</feature>
<evidence type="ECO:0000256" key="2">
    <source>
        <dbReference type="ARBA" id="ARBA00022845"/>
    </source>
</evidence>
<evidence type="ECO:0000313" key="8">
    <source>
        <dbReference type="RefSeq" id="XP_014674991.1"/>
    </source>
</evidence>
<accession>A0ABM1ES20</accession>
<comment type="similarity">
    <text evidence="5">Belongs to the eukaryotic initiation factor 4E family.</text>
</comment>
<dbReference type="InterPro" id="IPR001040">
    <property type="entry name" value="TIF_eIF_4E"/>
</dbReference>
<dbReference type="RefSeq" id="XP_014674991.1">
    <property type="nucleotide sequence ID" value="XM_014819505.1"/>
</dbReference>
<keyword evidence="7" id="KW-1185">Reference proteome</keyword>
<dbReference type="InterPro" id="IPR023398">
    <property type="entry name" value="TIF_eIF4e-like"/>
</dbReference>
<proteinExistence type="inferred from homology"/>
<evidence type="ECO:0000256" key="5">
    <source>
        <dbReference type="RuleBase" id="RU004374"/>
    </source>
</evidence>
<keyword evidence="3 5" id="KW-0694">RNA-binding</keyword>
<feature type="compositionally biased region" description="Basic and acidic residues" evidence="6">
    <location>
        <begin position="209"/>
        <end position="218"/>
    </location>
</feature>
<name>A0ABM1ES20_PRICU</name>
<keyword evidence="4 5" id="KW-0648">Protein biosynthesis</keyword>